<keyword evidence="1" id="KW-1133">Transmembrane helix</keyword>
<reference evidence="2 3" key="1">
    <citation type="submission" date="2008-10" db="EMBL/GenBank/DDBJ databases">
        <title>Genome sequence of Bacillus cereus AH187.</title>
        <authorList>
            <person name="Dodson R.J."/>
            <person name="Durkin A.S."/>
            <person name="Rosovitz M.J."/>
            <person name="Rasko D.A."/>
            <person name="Kolsto A.B."/>
            <person name="Okstad O.A."/>
            <person name="Ravel J."/>
            <person name="Sutton G."/>
        </authorList>
    </citation>
    <scope>NUCLEOTIDE SEQUENCE [LARGE SCALE GENOMIC DNA]</scope>
    <source>
        <strain evidence="2 3">AH187</strain>
    </source>
</reference>
<name>B7HRB8_BACC7</name>
<sequence>MEWNYHFIILILLVIVTVKSLLYVKSFEYEKVVMEFF</sequence>
<dbReference type="EMBL" id="CP001177">
    <property type="protein sequence ID" value="ACJ77587.1"/>
    <property type="molecule type" value="Genomic_DNA"/>
</dbReference>
<dbReference type="HOGENOM" id="CLU_3339625_0_0_9"/>
<dbReference type="AlphaFoldDB" id="B7HRB8"/>
<gene>
    <name evidence="2" type="ordered locus">BCAH187_A2543</name>
</gene>
<feature type="transmembrane region" description="Helical" evidence="1">
    <location>
        <begin position="6"/>
        <end position="24"/>
    </location>
</feature>
<dbReference type="KEGG" id="bcr:BCAH187_A2543"/>
<dbReference type="Proteomes" id="UP000002214">
    <property type="component" value="Chromosome"/>
</dbReference>
<keyword evidence="1" id="KW-0812">Transmembrane</keyword>
<keyword evidence="1" id="KW-0472">Membrane</keyword>
<organism evidence="2 3">
    <name type="scientific">Bacillus cereus (strain AH187)</name>
    <dbReference type="NCBI Taxonomy" id="405534"/>
    <lineage>
        <taxon>Bacteria</taxon>
        <taxon>Bacillati</taxon>
        <taxon>Bacillota</taxon>
        <taxon>Bacilli</taxon>
        <taxon>Bacillales</taxon>
        <taxon>Bacillaceae</taxon>
        <taxon>Bacillus</taxon>
        <taxon>Bacillus cereus group</taxon>
    </lineage>
</organism>
<proteinExistence type="predicted"/>
<evidence type="ECO:0000313" key="3">
    <source>
        <dbReference type="Proteomes" id="UP000002214"/>
    </source>
</evidence>
<accession>B7HRB8</accession>
<evidence type="ECO:0000256" key="1">
    <source>
        <dbReference type="SAM" id="Phobius"/>
    </source>
</evidence>
<protein>
    <submittedName>
        <fullName evidence="2">Uncharacterized protein</fullName>
    </submittedName>
</protein>
<evidence type="ECO:0000313" key="2">
    <source>
        <dbReference type="EMBL" id="ACJ77587.1"/>
    </source>
</evidence>